<dbReference type="Pfam" id="PF00004">
    <property type="entry name" value="AAA"/>
    <property type="match status" value="1"/>
</dbReference>
<evidence type="ECO:0000256" key="5">
    <source>
        <dbReference type="ARBA" id="ARBA00022792"/>
    </source>
</evidence>
<evidence type="ECO:0000259" key="14">
    <source>
        <dbReference type="SMART" id="SM01024"/>
    </source>
</evidence>
<name>A0A2V1DNB4_9PLEO</name>
<evidence type="ECO:0000256" key="3">
    <source>
        <dbReference type="ARBA" id="ARBA00022692"/>
    </source>
</evidence>
<keyword evidence="6" id="KW-0378">Hydrolase</keyword>
<protein>
    <submittedName>
        <fullName evidence="15">Putative mitochondrial chaperone bcs1</fullName>
    </submittedName>
</protein>
<comment type="similarity">
    <text evidence="2">Belongs to the AAA ATPase family. BCS1 subfamily.</text>
</comment>
<comment type="subcellular location">
    <subcellularLocation>
        <location evidence="1">Mitochondrion inner membrane</location>
        <topology evidence="1">Single-pass membrane protein</topology>
    </subcellularLocation>
</comment>
<evidence type="ECO:0000256" key="12">
    <source>
        <dbReference type="RuleBase" id="RU003651"/>
    </source>
</evidence>
<dbReference type="Gene3D" id="3.40.50.300">
    <property type="entry name" value="P-loop containing nucleotide triphosphate hydrolases"/>
    <property type="match status" value="1"/>
</dbReference>
<keyword evidence="10" id="KW-0472">Membrane</keyword>
<dbReference type="Proteomes" id="UP000244855">
    <property type="component" value="Unassembled WGS sequence"/>
</dbReference>
<evidence type="ECO:0000256" key="7">
    <source>
        <dbReference type="ARBA" id="ARBA00022840"/>
    </source>
</evidence>
<dbReference type="InterPro" id="IPR014851">
    <property type="entry name" value="BCS1_N"/>
</dbReference>
<evidence type="ECO:0000256" key="11">
    <source>
        <dbReference type="ARBA" id="ARBA00048778"/>
    </source>
</evidence>
<dbReference type="InterPro" id="IPR027417">
    <property type="entry name" value="P-loop_NTPase"/>
</dbReference>
<dbReference type="GO" id="GO:0005524">
    <property type="term" value="F:ATP binding"/>
    <property type="evidence" value="ECO:0007669"/>
    <property type="project" value="UniProtKB-KW"/>
</dbReference>
<comment type="catalytic activity">
    <reaction evidence="11">
        <text>ATP + H2O = ADP + phosphate + H(+)</text>
        <dbReference type="Rhea" id="RHEA:13065"/>
        <dbReference type="ChEBI" id="CHEBI:15377"/>
        <dbReference type="ChEBI" id="CHEBI:15378"/>
        <dbReference type="ChEBI" id="CHEBI:30616"/>
        <dbReference type="ChEBI" id="CHEBI:43474"/>
        <dbReference type="ChEBI" id="CHEBI:456216"/>
    </reaction>
    <physiologicalReaction direction="left-to-right" evidence="11">
        <dbReference type="Rhea" id="RHEA:13066"/>
    </physiologicalReaction>
</comment>
<dbReference type="SMART" id="SM00382">
    <property type="entry name" value="AAA"/>
    <property type="match status" value="1"/>
</dbReference>
<dbReference type="STRING" id="97972.A0A2V1DNB4"/>
<feature type="domain" description="BCS1 N-terminal" evidence="14">
    <location>
        <begin position="52"/>
        <end position="221"/>
    </location>
</feature>
<gene>
    <name evidence="15" type="ORF">DM02DRAFT_615658</name>
</gene>
<evidence type="ECO:0000313" key="16">
    <source>
        <dbReference type="Proteomes" id="UP000244855"/>
    </source>
</evidence>
<dbReference type="Pfam" id="PF25426">
    <property type="entry name" value="AAA_lid_BCS1"/>
    <property type="match status" value="1"/>
</dbReference>
<dbReference type="SUPFAM" id="SSF52540">
    <property type="entry name" value="P-loop containing nucleoside triphosphate hydrolases"/>
    <property type="match status" value="1"/>
</dbReference>
<dbReference type="EMBL" id="KZ805409">
    <property type="protein sequence ID" value="PVH98624.1"/>
    <property type="molecule type" value="Genomic_DNA"/>
</dbReference>
<keyword evidence="8" id="KW-1133">Transmembrane helix</keyword>
<evidence type="ECO:0000256" key="8">
    <source>
        <dbReference type="ARBA" id="ARBA00022989"/>
    </source>
</evidence>
<evidence type="ECO:0000256" key="1">
    <source>
        <dbReference type="ARBA" id="ARBA00004434"/>
    </source>
</evidence>
<evidence type="ECO:0000256" key="2">
    <source>
        <dbReference type="ARBA" id="ARBA00007448"/>
    </source>
</evidence>
<dbReference type="InterPro" id="IPR003960">
    <property type="entry name" value="ATPase_AAA_CS"/>
</dbReference>
<reference evidence="15 16" key="1">
    <citation type="journal article" date="2018" name="Sci. Rep.">
        <title>Comparative genomics provides insights into the lifestyle and reveals functional heterogeneity of dark septate endophytic fungi.</title>
        <authorList>
            <person name="Knapp D.G."/>
            <person name="Nemeth J.B."/>
            <person name="Barry K."/>
            <person name="Hainaut M."/>
            <person name="Henrissat B."/>
            <person name="Johnson J."/>
            <person name="Kuo A."/>
            <person name="Lim J.H.P."/>
            <person name="Lipzen A."/>
            <person name="Nolan M."/>
            <person name="Ohm R.A."/>
            <person name="Tamas L."/>
            <person name="Grigoriev I.V."/>
            <person name="Spatafora J.W."/>
            <person name="Nagy L.G."/>
            <person name="Kovacs G.M."/>
        </authorList>
    </citation>
    <scope>NUCLEOTIDE SEQUENCE [LARGE SCALE GENOMIC DNA]</scope>
    <source>
        <strain evidence="15 16">DSE2036</strain>
    </source>
</reference>
<accession>A0A2V1DNB4</accession>
<evidence type="ECO:0000313" key="15">
    <source>
        <dbReference type="EMBL" id="PVH98624.1"/>
    </source>
</evidence>
<keyword evidence="9" id="KW-0496">Mitochondrion</keyword>
<keyword evidence="3" id="KW-0812">Transmembrane</keyword>
<keyword evidence="7 12" id="KW-0067">ATP-binding</keyword>
<dbReference type="GO" id="GO:0016887">
    <property type="term" value="F:ATP hydrolysis activity"/>
    <property type="evidence" value="ECO:0007669"/>
    <property type="project" value="InterPro"/>
</dbReference>
<keyword evidence="5" id="KW-0999">Mitochondrion inner membrane</keyword>
<evidence type="ECO:0000256" key="9">
    <source>
        <dbReference type="ARBA" id="ARBA00023128"/>
    </source>
</evidence>
<dbReference type="SMART" id="SM01024">
    <property type="entry name" value="BCS1_N"/>
    <property type="match status" value="1"/>
</dbReference>
<evidence type="ECO:0000256" key="6">
    <source>
        <dbReference type="ARBA" id="ARBA00022801"/>
    </source>
</evidence>
<dbReference type="PANTHER" id="PTHR23070">
    <property type="entry name" value="BCS1 AAA-TYPE ATPASE"/>
    <property type="match status" value="1"/>
</dbReference>
<organism evidence="15 16">
    <name type="scientific">Periconia macrospinosa</name>
    <dbReference type="NCBI Taxonomy" id="97972"/>
    <lineage>
        <taxon>Eukaryota</taxon>
        <taxon>Fungi</taxon>
        <taxon>Dikarya</taxon>
        <taxon>Ascomycota</taxon>
        <taxon>Pezizomycotina</taxon>
        <taxon>Dothideomycetes</taxon>
        <taxon>Pleosporomycetidae</taxon>
        <taxon>Pleosporales</taxon>
        <taxon>Massarineae</taxon>
        <taxon>Periconiaceae</taxon>
        <taxon>Periconia</taxon>
    </lineage>
</organism>
<keyword evidence="16" id="KW-1185">Reference proteome</keyword>
<dbReference type="Pfam" id="PF08740">
    <property type="entry name" value="BCS1_N"/>
    <property type="match status" value="1"/>
</dbReference>
<dbReference type="OrthoDB" id="10251412at2759"/>
<sequence>MASLGNASPTHNQSFLFDKMPLLDLFFPGLAPATSPAWSLLTGGPNIYSRALCIGGLLLLFGKYASEYIEKLVETYLLSKIEVPYTDEAYDMLIFWVCSQPFARLARTSLATIDLKSTAESGSHAEKKPLHYSPCNGRSYFWHKRRLFVFDRQRSLGEFGTAREQAYVSYFGRDPTVLRELLDECRRHYLDTVKNKTSVFEHQGDRWKASKSMAKREMSTVIIDKKLKEMLLDDVAEFLDPKTRTWYSRRGLPYQRGYLLYGPPGTGKSSLCLSIAGHFDLDVYVLTMSSLNDHSLKSLFAELPQHCIVLIEDVDATAVHRKPDGSTDASTSVGQNSPVGKRVSLSTLLNVLDGLASSEGRLLIMTTNHIERLDPALIRPGRVDMKLELFLANEDMINQLFYFVYNNPPKSNIREDESERNVYQAGEEKAGEDCKLLPLAQEFVAKVPKLEFSPAEILSFLLENKHSPHHAIANVAVWMEKLQEERTKLTRTTSWALDDDDH</sequence>
<dbReference type="InterPro" id="IPR003959">
    <property type="entry name" value="ATPase_AAA_core"/>
</dbReference>
<dbReference type="PROSITE" id="PS00674">
    <property type="entry name" value="AAA"/>
    <property type="match status" value="1"/>
</dbReference>
<evidence type="ECO:0000256" key="10">
    <source>
        <dbReference type="ARBA" id="ARBA00023136"/>
    </source>
</evidence>
<dbReference type="InterPro" id="IPR003593">
    <property type="entry name" value="AAA+_ATPase"/>
</dbReference>
<evidence type="ECO:0000256" key="4">
    <source>
        <dbReference type="ARBA" id="ARBA00022741"/>
    </source>
</evidence>
<evidence type="ECO:0000259" key="13">
    <source>
        <dbReference type="SMART" id="SM00382"/>
    </source>
</evidence>
<dbReference type="GO" id="GO:0005743">
    <property type="term" value="C:mitochondrial inner membrane"/>
    <property type="evidence" value="ECO:0007669"/>
    <property type="project" value="UniProtKB-SubCell"/>
</dbReference>
<proteinExistence type="inferred from homology"/>
<feature type="domain" description="AAA+ ATPase" evidence="13">
    <location>
        <begin position="254"/>
        <end position="393"/>
    </location>
</feature>
<dbReference type="InterPro" id="IPR050747">
    <property type="entry name" value="Mitochondrial_chaperone_BCS1"/>
</dbReference>
<dbReference type="InterPro" id="IPR057495">
    <property type="entry name" value="AAA_lid_BCS1"/>
</dbReference>
<keyword evidence="4 12" id="KW-0547">Nucleotide-binding</keyword>
<dbReference type="AlphaFoldDB" id="A0A2V1DNB4"/>